<proteinExistence type="predicted"/>
<dbReference type="EMBL" id="NAJO01000032">
    <property type="protein sequence ID" value="OQO01153.1"/>
    <property type="molecule type" value="Genomic_DNA"/>
</dbReference>
<dbReference type="AlphaFoldDB" id="A0A1V8SPT7"/>
<protein>
    <submittedName>
        <fullName evidence="2">Uncharacterized protein</fullName>
    </submittedName>
</protein>
<sequence length="318" mass="33806">MARVLRVLGVAAVAFTSLATAETYEPAELSARQGPDFTPPQLLQVVFNASELFGWQLAGRAIKTQEIADLCNNTQAVGHGKWAPIGLSPLYIAEPSCELGSARLPDPQAIHNGAVVSNTNIFITQVLNAFNQSNMIDDLTYICKNIKGNRLTPFGINTGHFLEVICGAGRARVPSPPNNTPCQLSQAQLSDFKTTISDIFAYELATSSATADQAADLCKTAPRYAQRLSAQGLDAGVVQKVLCSVKQPLSNNEASAAISKYSTSAFIQTIIGASDVPGWTSWLCKNMDLQHLNAVALNGTVVLQQVCAPDAGRAGRCV</sequence>
<keyword evidence="1" id="KW-0732">Signal</keyword>
<organism evidence="2 3">
    <name type="scientific">Cryoendolithus antarcticus</name>
    <dbReference type="NCBI Taxonomy" id="1507870"/>
    <lineage>
        <taxon>Eukaryota</taxon>
        <taxon>Fungi</taxon>
        <taxon>Dikarya</taxon>
        <taxon>Ascomycota</taxon>
        <taxon>Pezizomycotina</taxon>
        <taxon>Dothideomycetes</taxon>
        <taxon>Dothideomycetidae</taxon>
        <taxon>Cladosporiales</taxon>
        <taxon>Cladosporiaceae</taxon>
        <taxon>Cryoendolithus</taxon>
    </lineage>
</organism>
<comment type="caution">
    <text evidence="2">The sequence shown here is derived from an EMBL/GenBank/DDBJ whole genome shotgun (WGS) entry which is preliminary data.</text>
</comment>
<accession>A0A1V8SPT7</accession>
<dbReference type="InParanoid" id="A0A1V8SPT7"/>
<evidence type="ECO:0000256" key="1">
    <source>
        <dbReference type="SAM" id="SignalP"/>
    </source>
</evidence>
<keyword evidence="3" id="KW-1185">Reference proteome</keyword>
<gene>
    <name evidence="2" type="ORF">B0A48_13396</name>
</gene>
<feature type="chain" id="PRO_5010738017" evidence="1">
    <location>
        <begin position="22"/>
        <end position="318"/>
    </location>
</feature>
<dbReference type="Proteomes" id="UP000192596">
    <property type="component" value="Unassembled WGS sequence"/>
</dbReference>
<evidence type="ECO:0000313" key="2">
    <source>
        <dbReference type="EMBL" id="OQO01153.1"/>
    </source>
</evidence>
<feature type="signal peptide" evidence="1">
    <location>
        <begin position="1"/>
        <end position="21"/>
    </location>
</feature>
<name>A0A1V8SPT7_9PEZI</name>
<dbReference type="STRING" id="1507870.A0A1V8SPT7"/>
<dbReference type="OrthoDB" id="3624420at2759"/>
<reference evidence="3" key="1">
    <citation type="submission" date="2017-03" db="EMBL/GenBank/DDBJ databases">
        <title>Genomes of endolithic fungi from Antarctica.</title>
        <authorList>
            <person name="Coleine C."/>
            <person name="Masonjones S."/>
            <person name="Stajich J.E."/>
        </authorList>
    </citation>
    <scope>NUCLEOTIDE SEQUENCE [LARGE SCALE GENOMIC DNA]</scope>
    <source>
        <strain evidence="3">CCFEE 5527</strain>
    </source>
</reference>
<evidence type="ECO:0000313" key="3">
    <source>
        <dbReference type="Proteomes" id="UP000192596"/>
    </source>
</evidence>